<dbReference type="GO" id="GO:0005886">
    <property type="term" value="C:plasma membrane"/>
    <property type="evidence" value="ECO:0007669"/>
    <property type="project" value="UniProtKB-SubCell"/>
</dbReference>
<dbReference type="InterPro" id="IPR045851">
    <property type="entry name" value="AMP-bd_C_sf"/>
</dbReference>
<dbReference type="Pfam" id="PF08345">
    <property type="entry name" value="YscJ_FliF_C"/>
    <property type="match status" value="1"/>
</dbReference>
<evidence type="ECO:0000259" key="13">
    <source>
        <dbReference type="Pfam" id="PF08345"/>
    </source>
</evidence>
<dbReference type="NCBIfam" id="TIGR00206">
    <property type="entry name" value="fliF"/>
    <property type="match status" value="1"/>
</dbReference>
<dbReference type="InterPro" id="IPR006182">
    <property type="entry name" value="FliF_N_dom"/>
</dbReference>
<evidence type="ECO:0000259" key="12">
    <source>
        <dbReference type="Pfam" id="PF01514"/>
    </source>
</evidence>
<evidence type="ECO:0000256" key="1">
    <source>
        <dbReference type="ARBA" id="ARBA00004117"/>
    </source>
</evidence>
<evidence type="ECO:0000256" key="4">
    <source>
        <dbReference type="ARBA" id="ARBA00022475"/>
    </source>
</evidence>
<evidence type="ECO:0000256" key="10">
    <source>
        <dbReference type="SAM" id="MobiDB-lite"/>
    </source>
</evidence>
<dbReference type="PRINTS" id="PR01009">
    <property type="entry name" value="FLGMRINGFLIF"/>
</dbReference>
<keyword evidence="14" id="KW-0966">Cell projection</keyword>
<dbReference type="PANTHER" id="PTHR30046:SF0">
    <property type="entry name" value="FLAGELLAR M-RING PROTEIN"/>
    <property type="match status" value="1"/>
</dbReference>
<dbReference type="GO" id="GO:0003774">
    <property type="term" value="F:cytoskeletal motor activity"/>
    <property type="evidence" value="ECO:0007669"/>
    <property type="project" value="InterPro"/>
</dbReference>
<evidence type="ECO:0000256" key="5">
    <source>
        <dbReference type="ARBA" id="ARBA00022692"/>
    </source>
</evidence>
<dbReference type="EMBL" id="FWFS01000001">
    <property type="protein sequence ID" value="SLN13234.1"/>
    <property type="molecule type" value="Genomic_DNA"/>
</dbReference>
<evidence type="ECO:0000256" key="9">
    <source>
        <dbReference type="PIRNR" id="PIRNR004862"/>
    </source>
</evidence>
<accession>A0A1Y5RCU7</accession>
<dbReference type="InterPro" id="IPR013556">
    <property type="entry name" value="Flag_M-ring_C"/>
</dbReference>
<feature type="domain" description="Flagellar M-ring C-terminal" evidence="13">
    <location>
        <begin position="236"/>
        <end position="398"/>
    </location>
</feature>
<comment type="function">
    <text evidence="9">The M ring may be actively involved in energy transduction.</text>
</comment>
<reference evidence="14 15" key="1">
    <citation type="submission" date="2017-03" db="EMBL/GenBank/DDBJ databases">
        <authorList>
            <person name="Afonso C.L."/>
            <person name="Miller P.J."/>
            <person name="Scott M.A."/>
            <person name="Spackman E."/>
            <person name="Goraichik I."/>
            <person name="Dimitrov K.M."/>
            <person name="Suarez D.L."/>
            <person name="Swayne D.E."/>
        </authorList>
    </citation>
    <scope>NUCLEOTIDE SEQUENCE [LARGE SCALE GENOMIC DNA]</scope>
    <source>
        <strain evidence="14 15">CECT 8620</strain>
    </source>
</reference>
<keyword evidence="4" id="KW-1003">Cell membrane</keyword>
<evidence type="ECO:0000256" key="2">
    <source>
        <dbReference type="ARBA" id="ARBA00004651"/>
    </source>
</evidence>
<feature type="region of interest" description="Disordered" evidence="10">
    <location>
        <begin position="205"/>
        <end position="225"/>
    </location>
</feature>
<keyword evidence="8 9" id="KW-0975">Bacterial flagellum</keyword>
<dbReference type="Pfam" id="PF01514">
    <property type="entry name" value="YscJ_FliF"/>
    <property type="match status" value="1"/>
</dbReference>
<keyword evidence="15" id="KW-1185">Reference proteome</keyword>
<dbReference type="GO" id="GO:0009431">
    <property type="term" value="C:bacterial-type flagellum basal body, MS ring"/>
    <property type="evidence" value="ECO:0007669"/>
    <property type="project" value="InterPro"/>
</dbReference>
<dbReference type="PIRSF" id="PIRSF004862">
    <property type="entry name" value="FliF"/>
    <property type="match status" value="1"/>
</dbReference>
<keyword evidence="5 11" id="KW-0812">Transmembrane</keyword>
<evidence type="ECO:0000313" key="15">
    <source>
        <dbReference type="Proteomes" id="UP000193862"/>
    </source>
</evidence>
<keyword evidence="7 11" id="KW-0472">Membrane</keyword>
<feature type="transmembrane region" description="Helical" evidence="11">
    <location>
        <begin position="420"/>
        <end position="441"/>
    </location>
</feature>
<dbReference type="Proteomes" id="UP000193862">
    <property type="component" value="Unassembled WGS sequence"/>
</dbReference>
<sequence length="560" mass="59061">MQQILGVWESLDPKKRIIVVVATVMMFAAILGVSSLASRPTMVLLYSGLEADAAGEVVQALEQRGVDYDVKAGSIFVPSGLRDELRLTLASDGLPANSAKGYELLDALSGFGTTSQMFDAAYWRAKEGELARTITANQQFRTARVHIANPSSQPFRRQMRSTASVTVTANSGTVSGAQSKALQYLIASAVAGLAPEDVSIIDGRSGTVVSGNEGAGLPSESGDREEVLRQSVQNLLEARVGYGNAVVEVSLDTATDHEQITERTFDPSSRVAISSETEERTNSSTDTRPGDVTVASNLPNGAAAGGGDSSANTSETRERINYEVSEVTREVIRAPGTIKRMTVAVLVNGLPSVDADTGETVWAPRPEEELQALQALVSSAVGLDVARGDEITIRSMQFEILPQEGEAVQSSFLNSLHLDVMSLIQLAVLAIVALALGMFVVRPILSKPPLAAALPPPPRDGATADAMGAGVSGANGNLPAAISGPTAQDSGAPSLPALTGEIDDGSFGAPQMNMVADFDLDSDDFGGSSDPVKRLKHLIEERQEETVEILRSWMEDKERA</sequence>
<dbReference type="GO" id="GO:0071973">
    <property type="term" value="P:bacterial-type flagellum-dependent cell motility"/>
    <property type="evidence" value="ECO:0007669"/>
    <property type="project" value="InterPro"/>
</dbReference>
<comment type="subcellular location">
    <subcellularLocation>
        <location evidence="1 9">Bacterial flagellum basal body</location>
    </subcellularLocation>
    <subcellularLocation>
        <location evidence="2">Cell membrane</location>
        <topology evidence="2">Multi-pass membrane protein</topology>
    </subcellularLocation>
</comment>
<name>A0A1Y5RCU7_9RHOB</name>
<dbReference type="OrthoDB" id="9807026at2"/>
<keyword evidence="14" id="KW-0969">Cilium</keyword>
<dbReference type="InterPro" id="IPR043427">
    <property type="entry name" value="YscJ/FliF"/>
</dbReference>
<dbReference type="InterPro" id="IPR000067">
    <property type="entry name" value="FlgMring_FliF"/>
</dbReference>
<evidence type="ECO:0000313" key="14">
    <source>
        <dbReference type="EMBL" id="SLN13234.1"/>
    </source>
</evidence>
<dbReference type="RefSeq" id="WP_085834926.1">
    <property type="nucleotide sequence ID" value="NZ_FWFS01000001.1"/>
</dbReference>
<organism evidence="14 15">
    <name type="scientific">Aquimixticola soesokkakensis</name>
    <dbReference type="NCBI Taxonomy" id="1519096"/>
    <lineage>
        <taxon>Bacteria</taxon>
        <taxon>Pseudomonadati</taxon>
        <taxon>Pseudomonadota</taxon>
        <taxon>Alphaproteobacteria</taxon>
        <taxon>Rhodobacterales</taxon>
        <taxon>Paracoccaceae</taxon>
        <taxon>Aquimixticola</taxon>
    </lineage>
</organism>
<dbReference type="AlphaFoldDB" id="A0A1Y5RCU7"/>
<evidence type="ECO:0000256" key="3">
    <source>
        <dbReference type="ARBA" id="ARBA00007971"/>
    </source>
</evidence>
<gene>
    <name evidence="14" type="primary">fliF</name>
    <name evidence="14" type="ORF">AQS8620_00174</name>
</gene>
<evidence type="ECO:0000256" key="6">
    <source>
        <dbReference type="ARBA" id="ARBA00022989"/>
    </source>
</evidence>
<proteinExistence type="inferred from homology"/>
<protein>
    <recommendedName>
        <fullName evidence="9">Flagellar M-ring protein</fullName>
    </recommendedName>
</protein>
<feature type="region of interest" description="Disordered" evidence="10">
    <location>
        <begin position="479"/>
        <end position="503"/>
    </location>
</feature>
<dbReference type="PANTHER" id="PTHR30046">
    <property type="entry name" value="FLAGELLAR M-RING PROTEIN"/>
    <property type="match status" value="1"/>
</dbReference>
<feature type="domain" description="Flagellar M-ring N-terminal" evidence="12">
    <location>
        <begin position="38"/>
        <end position="205"/>
    </location>
</feature>
<feature type="transmembrane region" description="Helical" evidence="11">
    <location>
        <begin position="17"/>
        <end position="37"/>
    </location>
</feature>
<evidence type="ECO:0000256" key="8">
    <source>
        <dbReference type="ARBA" id="ARBA00023143"/>
    </source>
</evidence>
<evidence type="ECO:0000256" key="7">
    <source>
        <dbReference type="ARBA" id="ARBA00023136"/>
    </source>
</evidence>
<keyword evidence="14" id="KW-0282">Flagellum</keyword>
<keyword evidence="6 11" id="KW-1133">Transmembrane helix</keyword>
<comment type="similarity">
    <text evidence="3 9">Belongs to the FliF family.</text>
</comment>
<dbReference type="Gene3D" id="3.30.300.30">
    <property type="match status" value="1"/>
</dbReference>
<feature type="region of interest" description="Disordered" evidence="10">
    <location>
        <begin position="258"/>
        <end position="319"/>
    </location>
</feature>
<evidence type="ECO:0000256" key="11">
    <source>
        <dbReference type="SAM" id="Phobius"/>
    </source>
</evidence>